<proteinExistence type="predicted"/>
<dbReference type="Proteomes" id="UP000252519">
    <property type="component" value="Unassembled WGS sequence"/>
</dbReference>
<accession>A0A368GSL1</accession>
<sequence>MDVSVARLLRMSNVVALFDILSEGDCDDDHSRGGEGGLREPLLIREQWKLVEEQRELTRMQGVVLEKGNVLFIKMTELLSPHFKNLSKFSGGRRVLPEVVPYRADPYLAKFH</sequence>
<reference evidence="1 2" key="1">
    <citation type="submission" date="2014-10" db="EMBL/GenBank/DDBJ databases">
        <title>Draft genome of the hookworm Ancylostoma caninum.</title>
        <authorList>
            <person name="Mitreva M."/>
        </authorList>
    </citation>
    <scope>NUCLEOTIDE SEQUENCE [LARGE SCALE GENOMIC DNA]</scope>
    <source>
        <strain evidence="1 2">Baltimore</strain>
    </source>
</reference>
<evidence type="ECO:0000313" key="1">
    <source>
        <dbReference type="EMBL" id="RCN46020.1"/>
    </source>
</evidence>
<organism evidence="1 2">
    <name type="scientific">Ancylostoma caninum</name>
    <name type="common">Dog hookworm</name>
    <dbReference type="NCBI Taxonomy" id="29170"/>
    <lineage>
        <taxon>Eukaryota</taxon>
        <taxon>Metazoa</taxon>
        <taxon>Ecdysozoa</taxon>
        <taxon>Nematoda</taxon>
        <taxon>Chromadorea</taxon>
        <taxon>Rhabditida</taxon>
        <taxon>Rhabditina</taxon>
        <taxon>Rhabditomorpha</taxon>
        <taxon>Strongyloidea</taxon>
        <taxon>Ancylostomatidae</taxon>
        <taxon>Ancylostomatinae</taxon>
        <taxon>Ancylostoma</taxon>
    </lineage>
</organism>
<dbReference type="AlphaFoldDB" id="A0A368GSL1"/>
<dbReference type="EMBL" id="JOJR01000088">
    <property type="protein sequence ID" value="RCN46020.1"/>
    <property type="molecule type" value="Genomic_DNA"/>
</dbReference>
<evidence type="ECO:0000313" key="2">
    <source>
        <dbReference type="Proteomes" id="UP000252519"/>
    </source>
</evidence>
<comment type="caution">
    <text evidence="1">The sequence shown here is derived from an EMBL/GenBank/DDBJ whole genome shotgun (WGS) entry which is preliminary data.</text>
</comment>
<name>A0A368GSL1_ANCCA</name>
<protein>
    <submittedName>
        <fullName evidence="1">Uncharacterized protein</fullName>
    </submittedName>
</protein>
<keyword evidence="2" id="KW-1185">Reference proteome</keyword>
<gene>
    <name evidence="1" type="ORF">ANCCAN_07967</name>
</gene>